<evidence type="ECO:0000256" key="1">
    <source>
        <dbReference type="ARBA" id="ARBA00004123"/>
    </source>
</evidence>
<feature type="region of interest" description="Disordered" evidence="4">
    <location>
        <begin position="72"/>
        <end position="91"/>
    </location>
</feature>
<dbReference type="SUPFAM" id="SSF50249">
    <property type="entry name" value="Nucleic acid-binding proteins"/>
    <property type="match status" value="1"/>
</dbReference>
<dbReference type="Proteomes" id="UP000827549">
    <property type="component" value="Chromosome 4"/>
</dbReference>
<dbReference type="Pfam" id="PF03870">
    <property type="entry name" value="RNA_pol_Rpb8"/>
    <property type="match status" value="1"/>
</dbReference>
<dbReference type="EMBL" id="CP086717">
    <property type="protein sequence ID" value="WOO82327.1"/>
    <property type="molecule type" value="Genomic_DNA"/>
</dbReference>
<dbReference type="Gene3D" id="2.40.50.140">
    <property type="entry name" value="Nucleic acid-binding proteins"/>
    <property type="match status" value="1"/>
</dbReference>
<dbReference type="PANTHER" id="PTHR10917:SF0">
    <property type="entry name" value="DNA-DIRECTED RNA POLYMERASES I, II, AND III SUBUNIT RPABC3"/>
    <property type="match status" value="1"/>
</dbReference>
<evidence type="ECO:0000313" key="5">
    <source>
        <dbReference type="EMBL" id="WOO82327.1"/>
    </source>
</evidence>
<feature type="compositionally biased region" description="Acidic residues" evidence="4">
    <location>
        <begin position="78"/>
        <end position="87"/>
    </location>
</feature>
<sequence length="165" mass="18592">MDERSNIIFEDRFTVSDVDKDGKKFDRVSRIVATSRELNMHLTLDIASELYPVAEGEAFALAVVRSLTPDQDAKDAAADENGDGADDEGNRKVRRELWRAPDQGLANDYDYVMHGKIYKFDDSQKGDNMTTAYFSFGGLLMALRGSYRHLANVVVGENVYLLMRK</sequence>
<dbReference type="InterPro" id="IPR005570">
    <property type="entry name" value="RPABC3"/>
</dbReference>
<accession>A0AAF0Y9E4</accession>
<evidence type="ECO:0000313" key="6">
    <source>
        <dbReference type="Proteomes" id="UP000827549"/>
    </source>
</evidence>
<evidence type="ECO:0000256" key="2">
    <source>
        <dbReference type="ARBA" id="ARBA00008912"/>
    </source>
</evidence>
<evidence type="ECO:0000256" key="3">
    <source>
        <dbReference type="ARBA" id="ARBA00023242"/>
    </source>
</evidence>
<dbReference type="GO" id="GO:0003899">
    <property type="term" value="F:DNA-directed RNA polymerase activity"/>
    <property type="evidence" value="ECO:0007669"/>
    <property type="project" value="InterPro"/>
</dbReference>
<comment type="similarity">
    <text evidence="2">Belongs to the eukaryotic RPB8 RNA polymerase subunit family.</text>
</comment>
<reference evidence="5" key="1">
    <citation type="submission" date="2023-10" db="EMBL/GenBank/DDBJ databases">
        <authorList>
            <person name="Noh H."/>
        </authorList>
    </citation>
    <scope>NUCLEOTIDE SEQUENCE</scope>
    <source>
        <strain evidence="5">DUCC4014</strain>
    </source>
</reference>
<dbReference type="GO" id="GO:0005666">
    <property type="term" value="C:RNA polymerase III complex"/>
    <property type="evidence" value="ECO:0007669"/>
    <property type="project" value="TreeGrafter"/>
</dbReference>
<dbReference type="GeneID" id="87809049"/>
<keyword evidence="5" id="KW-0804">Transcription</keyword>
<dbReference type="GO" id="GO:0006351">
    <property type="term" value="P:DNA-templated transcription"/>
    <property type="evidence" value="ECO:0007669"/>
    <property type="project" value="InterPro"/>
</dbReference>
<comment type="subcellular location">
    <subcellularLocation>
        <location evidence="1">Nucleus</location>
    </subcellularLocation>
</comment>
<proteinExistence type="inferred from homology"/>
<dbReference type="GO" id="GO:0005736">
    <property type="term" value="C:RNA polymerase I complex"/>
    <property type="evidence" value="ECO:0007669"/>
    <property type="project" value="TreeGrafter"/>
</dbReference>
<name>A0AAF0Y9E4_9TREE</name>
<organism evidence="5 6">
    <name type="scientific">Vanrija pseudolonga</name>
    <dbReference type="NCBI Taxonomy" id="143232"/>
    <lineage>
        <taxon>Eukaryota</taxon>
        <taxon>Fungi</taxon>
        <taxon>Dikarya</taxon>
        <taxon>Basidiomycota</taxon>
        <taxon>Agaricomycotina</taxon>
        <taxon>Tremellomycetes</taxon>
        <taxon>Trichosporonales</taxon>
        <taxon>Trichosporonaceae</taxon>
        <taxon>Vanrija</taxon>
    </lineage>
</organism>
<keyword evidence="5" id="KW-0240">DNA-directed RNA polymerase</keyword>
<protein>
    <submittedName>
        <fullName evidence="5">DNA-directed RNA polymerases II and V subunit 8A</fullName>
    </submittedName>
</protein>
<dbReference type="FunFam" id="2.40.50.140:FF:000191">
    <property type="entry name" value="DNA-directed RNA polymerases I, II, and III subunit RPABC3"/>
    <property type="match status" value="1"/>
</dbReference>
<evidence type="ECO:0000256" key="4">
    <source>
        <dbReference type="SAM" id="MobiDB-lite"/>
    </source>
</evidence>
<dbReference type="InterPro" id="IPR012340">
    <property type="entry name" value="NA-bd_OB-fold"/>
</dbReference>
<dbReference type="RefSeq" id="XP_062628359.1">
    <property type="nucleotide sequence ID" value="XM_062772375.1"/>
</dbReference>
<dbReference type="AlphaFoldDB" id="A0AAF0Y9E4"/>
<keyword evidence="3" id="KW-0539">Nucleus</keyword>
<dbReference type="PANTHER" id="PTHR10917">
    <property type="entry name" value="DNA-DIRECTED RNA POLYMERASES I, II, AND III SUBUNIT RPABC3"/>
    <property type="match status" value="1"/>
</dbReference>
<dbReference type="GO" id="GO:0005665">
    <property type="term" value="C:RNA polymerase II, core complex"/>
    <property type="evidence" value="ECO:0007669"/>
    <property type="project" value="TreeGrafter"/>
</dbReference>
<dbReference type="SMART" id="SM00658">
    <property type="entry name" value="RPOL8c"/>
    <property type="match status" value="1"/>
</dbReference>
<gene>
    <name evidence="5" type="primary">NRPB8A</name>
    <name evidence="5" type="ORF">LOC62_04G005821</name>
</gene>
<keyword evidence="6" id="KW-1185">Reference proteome</keyword>
<dbReference type="PIRSF" id="PIRSF000779">
    <property type="entry name" value="RNA_pol_Rpb8"/>
    <property type="match status" value="1"/>
</dbReference>